<sequence>MVMIINDSLKIIKDVVVPEMTRKWIGSGNCEFSRVGDDWVDDGFKDLRIWRFGFPIKEKGRLGAGCISYHPPPLIEENAFEKSRRFLIDVSSLYYKNKPITQQQFVACGYSIIKPPDFEMKEIQLKKRRYIHASGSCNAKERNYYEILGVSENASREDIKKAFHLLAKKYHPDANTNSPTAKRKFQEIREAYETLQDSEKRAQYDMMHNGGFNYGAARAEGFGYGADDAAGFRYSAGNAGGFRYAYRTDFSNSFRKIFSEIFEDETNHFASDIQLELVLSFSEAARGCTKHVTFDAYVPCDSCDRRGYPANAKASVCPYCRGVGKVSVLRIYSDYDYYTQVTIPPFTSTCSRCRGWGRIIKEQCMSCKGSGVVKGIKEVKVTIPEGVDSGDTIRVPEAGNTGGQGSQSGNLFINLKVADDPVFARDGADIYVDANISFTQAILGGKVEVPTLSGKMQVNIPKGVQPGQLVVLRGKGLTKHGFFVDHGDQYVRFRINFPTAINERQHAILEEFAKEDINNENGTFIEGNWDKGWISL</sequence>
<dbReference type="InterPro" id="IPR036410">
    <property type="entry name" value="HSP_DnaJ_Cys-rich_dom_sf"/>
</dbReference>
<dbReference type="Pfam" id="PF01556">
    <property type="entry name" value="DnaJ_C"/>
    <property type="match status" value="1"/>
</dbReference>
<feature type="domain" description="CR-type" evidence="7">
    <location>
        <begin position="287"/>
        <end position="376"/>
    </location>
</feature>
<dbReference type="Gene3D" id="1.10.287.110">
    <property type="entry name" value="DnaJ domain"/>
    <property type="match status" value="1"/>
</dbReference>
<evidence type="ECO:0000256" key="3">
    <source>
        <dbReference type="ARBA" id="ARBA00022771"/>
    </source>
</evidence>
<dbReference type="GO" id="GO:0008270">
    <property type="term" value="F:zinc ion binding"/>
    <property type="evidence" value="ECO:0007669"/>
    <property type="project" value="UniProtKB-KW"/>
</dbReference>
<evidence type="ECO:0000256" key="2">
    <source>
        <dbReference type="ARBA" id="ARBA00022737"/>
    </source>
</evidence>
<accession>A0AAV1SBH7</accession>
<evidence type="ECO:0000256" key="4">
    <source>
        <dbReference type="ARBA" id="ARBA00022833"/>
    </source>
</evidence>
<feature type="zinc finger region" description="CR-type" evidence="5">
    <location>
        <begin position="287"/>
        <end position="376"/>
    </location>
</feature>
<dbReference type="Proteomes" id="UP001314170">
    <property type="component" value="Unassembled WGS sequence"/>
</dbReference>
<dbReference type="CDD" id="cd06257">
    <property type="entry name" value="DnaJ"/>
    <property type="match status" value="1"/>
</dbReference>
<feature type="domain" description="J" evidence="6">
    <location>
        <begin position="143"/>
        <end position="208"/>
    </location>
</feature>
<dbReference type="GO" id="GO:0009408">
    <property type="term" value="P:response to heat"/>
    <property type="evidence" value="ECO:0007669"/>
    <property type="project" value="InterPro"/>
</dbReference>
<dbReference type="PANTHER" id="PTHR43096">
    <property type="entry name" value="DNAJ HOMOLOG 1, MITOCHONDRIAL-RELATED"/>
    <property type="match status" value="1"/>
</dbReference>
<dbReference type="InterPro" id="IPR008971">
    <property type="entry name" value="HSP40/DnaJ_pept-bd"/>
</dbReference>
<dbReference type="EMBL" id="CAWUPB010001173">
    <property type="protein sequence ID" value="CAK7347209.1"/>
    <property type="molecule type" value="Genomic_DNA"/>
</dbReference>
<dbReference type="HAMAP" id="MF_01152">
    <property type="entry name" value="DnaJ"/>
    <property type="match status" value="1"/>
</dbReference>
<evidence type="ECO:0000313" key="9">
    <source>
        <dbReference type="Proteomes" id="UP001314170"/>
    </source>
</evidence>
<dbReference type="SUPFAM" id="SSF46565">
    <property type="entry name" value="Chaperone J-domain"/>
    <property type="match status" value="1"/>
</dbReference>
<dbReference type="GO" id="GO:0005737">
    <property type="term" value="C:cytoplasm"/>
    <property type="evidence" value="ECO:0007669"/>
    <property type="project" value="TreeGrafter"/>
</dbReference>
<gene>
    <name evidence="8" type="ORF">DCAF_LOCUS19893</name>
</gene>
<dbReference type="Pfam" id="PF00226">
    <property type="entry name" value="DnaJ"/>
    <property type="match status" value="1"/>
</dbReference>
<evidence type="ECO:0000313" key="8">
    <source>
        <dbReference type="EMBL" id="CAK7347209.1"/>
    </source>
</evidence>
<dbReference type="InterPro" id="IPR018253">
    <property type="entry name" value="DnaJ_domain_CS"/>
</dbReference>
<keyword evidence="4 5" id="KW-0862">Zinc</keyword>
<dbReference type="InterPro" id="IPR001623">
    <property type="entry name" value="DnaJ_domain"/>
</dbReference>
<dbReference type="SUPFAM" id="SSF57938">
    <property type="entry name" value="DnaJ/Hsp40 cysteine-rich domain"/>
    <property type="match status" value="1"/>
</dbReference>
<keyword evidence="3 5" id="KW-0863">Zinc-finger</keyword>
<dbReference type="CDD" id="cd10747">
    <property type="entry name" value="DnaJ_C"/>
    <property type="match status" value="1"/>
</dbReference>
<evidence type="ECO:0008006" key="10">
    <source>
        <dbReference type="Google" id="ProtNLM"/>
    </source>
</evidence>
<dbReference type="FunFam" id="2.10.230.10:FF:000001">
    <property type="entry name" value="DnaJ subfamily A member 2"/>
    <property type="match status" value="1"/>
</dbReference>
<dbReference type="CDD" id="cd10719">
    <property type="entry name" value="DnaJ_zf"/>
    <property type="match status" value="1"/>
</dbReference>
<comment type="caution">
    <text evidence="8">The sequence shown here is derived from an EMBL/GenBank/DDBJ whole genome shotgun (WGS) entry which is preliminary data.</text>
</comment>
<dbReference type="InterPro" id="IPR002939">
    <property type="entry name" value="DnaJ_C"/>
</dbReference>
<organism evidence="8 9">
    <name type="scientific">Dovyalis caffra</name>
    <dbReference type="NCBI Taxonomy" id="77055"/>
    <lineage>
        <taxon>Eukaryota</taxon>
        <taxon>Viridiplantae</taxon>
        <taxon>Streptophyta</taxon>
        <taxon>Embryophyta</taxon>
        <taxon>Tracheophyta</taxon>
        <taxon>Spermatophyta</taxon>
        <taxon>Magnoliopsida</taxon>
        <taxon>eudicotyledons</taxon>
        <taxon>Gunneridae</taxon>
        <taxon>Pentapetalae</taxon>
        <taxon>rosids</taxon>
        <taxon>fabids</taxon>
        <taxon>Malpighiales</taxon>
        <taxon>Salicaceae</taxon>
        <taxon>Flacourtieae</taxon>
        <taxon>Dovyalis</taxon>
    </lineage>
</organism>
<dbReference type="GO" id="GO:0005524">
    <property type="term" value="F:ATP binding"/>
    <property type="evidence" value="ECO:0007669"/>
    <property type="project" value="InterPro"/>
</dbReference>
<dbReference type="SMART" id="SM00271">
    <property type="entry name" value="DnaJ"/>
    <property type="match status" value="1"/>
</dbReference>
<dbReference type="PRINTS" id="PR00625">
    <property type="entry name" value="JDOMAIN"/>
</dbReference>
<protein>
    <recommendedName>
        <fullName evidence="10">Chaperone protein DnaJ</fullName>
    </recommendedName>
</protein>
<dbReference type="PANTHER" id="PTHR43096:SF36">
    <property type="entry name" value="CHAPERONE PROTEIN DNAJ 1, MITOCHONDRIAL"/>
    <property type="match status" value="1"/>
</dbReference>
<dbReference type="InterPro" id="IPR001305">
    <property type="entry name" value="HSP_DnaJ_Cys-rich_dom"/>
</dbReference>
<dbReference type="InterPro" id="IPR036869">
    <property type="entry name" value="J_dom_sf"/>
</dbReference>
<dbReference type="FunFam" id="2.60.260.20:FF:000005">
    <property type="entry name" value="Chaperone protein dnaJ 1, mitochondrial"/>
    <property type="match status" value="1"/>
</dbReference>
<dbReference type="GO" id="GO:0042026">
    <property type="term" value="P:protein refolding"/>
    <property type="evidence" value="ECO:0007669"/>
    <property type="project" value="TreeGrafter"/>
</dbReference>
<evidence type="ECO:0000256" key="1">
    <source>
        <dbReference type="ARBA" id="ARBA00022723"/>
    </source>
</evidence>
<keyword evidence="2" id="KW-0677">Repeat</keyword>
<dbReference type="Pfam" id="PF00684">
    <property type="entry name" value="DnaJ_CXXCXGXG"/>
    <property type="match status" value="1"/>
</dbReference>
<dbReference type="PROSITE" id="PS51188">
    <property type="entry name" value="ZF_CR"/>
    <property type="match status" value="1"/>
</dbReference>
<dbReference type="PROSITE" id="PS00636">
    <property type="entry name" value="DNAJ_1"/>
    <property type="match status" value="1"/>
</dbReference>
<keyword evidence="1 5" id="KW-0479">Metal-binding</keyword>
<evidence type="ECO:0000259" key="6">
    <source>
        <dbReference type="PROSITE" id="PS50076"/>
    </source>
</evidence>
<dbReference type="InterPro" id="IPR012724">
    <property type="entry name" value="DnaJ"/>
</dbReference>
<dbReference type="SUPFAM" id="SSF49493">
    <property type="entry name" value="HSP40/DnaJ peptide-binding domain"/>
    <property type="match status" value="2"/>
</dbReference>
<reference evidence="8 9" key="1">
    <citation type="submission" date="2024-01" db="EMBL/GenBank/DDBJ databases">
        <authorList>
            <person name="Waweru B."/>
        </authorList>
    </citation>
    <scope>NUCLEOTIDE SEQUENCE [LARGE SCALE GENOMIC DNA]</scope>
</reference>
<evidence type="ECO:0000256" key="5">
    <source>
        <dbReference type="PROSITE-ProRule" id="PRU00546"/>
    </source>
</evidence>
<dbReference type="Gene3D" id="2.10.230.10">
    <property type="entry name" value="Heat shock protein DnaJ, cysteine-rich domain"/>
    <property type="match status" value="1"/>
</dbReference>
<keyword evidence="9" id="KW-1185">Reference proteome</keyword>
<dbReference type="AlphaFoldDB" id="A0AAV1SBH7"/>
<proteinExistence type="inferred from homology"/>
<dbReference type="GO" id="GO:0031072">
    <property type="term" value="F:heat shock protein binding"/>
    <property type="evidence" value="ECO:0007669"/>
    <property type="project" value="InterPro"/>
</dbReference>
<name>A0AAV1SBH7_9ROSI</name>
<dbReference type="GO" id="GO:0051082">
    <property type="term" value="F:unfolded protein binding"/>
    <property type="evidence" value="ECO:0007669"/>
    <property type="project" value="InterPro"/>
</dbReference>
<evidence type="ECO:0000259" key="7">
    <source>
        <dbReference type="PROSITE" id="PS51188"/>
    </source>
</evidence>
<dbReference type="Gene3D" id="2.60.260.20">
    <property type="entry name" value="Urease metallochaperone UreE, N-terminal domain"/>
    <property type="match status" value="2"/>
</dbReference>
<dbReference type="PROSITE" id="PS50076">
    <property type="entry name" value="DNAJ_2"/>
    <property type="match status" value="1"/>
</dbReference>